<keyword evidence="1" id="KW-0732">Signal</keyword>
<sequence>MKFFQKLSLVVVTFLLLNSFTITGEDVLVGKWKGTDKGEVGYFDFTPDGYVTFELGGQIMGGKSFSLEGMTAKSTYVVDRTQYPMTIDLIFTDLSTDSELARLLGIFEMNSKDEMHIAINFSGTIERPADFNNNDLILHRVK</sequence>
<gene>
    <name evidence="2" type="ORF">LY01_02254</name>
</gene>
<dbReference type="EMBL" id="PTJE01000005">
    <property type="protein sequence ID" value="PPK94032.1"/>
    <property type="molecule type" value="Genomic_DNA"/>
</dbReference>
<dbReference type="AlphaFoldDB" id="A0A2S6III9"/>
<dbReference type="Proteomes" id="UP000239002">
    <property type="component" value="Unassembled WGS sequence"/>
</dbReference>
<dbReference type="OrthoDB" id="1361104at2"/>
<comment type="caution">
    <text evidence="2">The sequence shown here is derived from an EMBL/GenBank/DDBJ whole genome shotgun (WGS) entry which is preliminary data.</text>
</comment>
<accession>A0A2S6III9</accession>
<keyword evidence="3" id="KW-1185">Reference proteome</keyword>
<evidence type="ECO:0000256" key="1">
    <source>
        <dbReference type="SAM" id="SignalP"/>
    </source>
</evidence>
<evidence type="ECO:0000313" key="3">
    <source>
        <dbReference type="Proteomes" id="UP000239002"/>
    </source>
</evidence>
<reference evidence="2 3" key="1">
    <citation type="submission" date="2018-02" db="EMBL/GenBank/DDBJ databases">
        <title>Genomic Encyclopedia of Archaeal and Bacterial Type Strains, Phase II (KMG-II): from individual species to whole genera.</title>
        <authorList>
            <person name="Goeker M."/>
        </authorList>
    </citation>
    <scope>NUCLEOTIDE SEQUENCE [LARGE SCALE GENOMIC DNA]</scope>
    <source>
        <strain evidence="2 3">DSM 16809</strain>
    </source>
</reference>
<dbReference type="RefSeq" id="WP_104515931.1">
    <property type="nucleotide sequence ID" value="NZ_MQVW01000002.1"/>
</dbReference>
<name>A0A2S6III9_9FLAO</name>
<feature type="chain" id="PRO_5015492191" evidence="1">
    <location>
        <begin position="25"/>
        <end position="142"/>
    </location>
</feature>
<protein>
    <submittedName>
        <fullName evidence="2">Uncharacterized protein</fullName>
    </submittedName>
</protein>
<evidence type="ECO:0000313" key="2">
    <source>
        <dbReference type="EMBL" id="PPK94032.1"/>
    </source>
</evidence>
<organism evidence="2 3">
    <name type="scientific">Nonlabens xylanidelens</name>
    <dbReference type="NCBI Taxonomy" id="191564"/>
    <lineage>
        <taxon>Bacteria</taxon>
        <taxon>Pseudomonadati</taxon>
        <taxon>Bacteroidota</taxon>
        <taxon>Flavobacteriia</taxon>
        <taxon>Flavobacteriales</taxon>
        <taxon>Flavobacteriaceae</taxon>
        <taxon>Nonlabens</taxon>
    </lineage>
</organism>
<proteinExistence type="predicted"/>
<feature type="signal peptide" evidence="1">
    <location>
        <begin position="1"/>
        <end position="24"/>
    </location>
</feature>